<reference evidence="2" key="1">
    <citation type="submission" date="2020-05" db="EMBL/GenBank/DDBJ databases">
        <authorList>
            <person name="Chiriac C."/>
            <person name="Salcher M."/>
            <person name="Ghai R."/>
            <person name="Kavagutti S V."/>
        </authorList>
    </citation>
    <scope>NUCLEOTIDE SEQUENCE</scope>
</reference>
<evidence type="ECO:0000313" key="2">
    <source>
        <dbReference type="EMBL" id="CAB4930854.1"/>
    </source>
</evidence>
<dbReference type="EMBL" id="CAFBMH010000141">
    <property type="protein sequence ID" value="CAB4930854.1"/>
    <property type="molecule type" value="Genomic_DNA"/>
</dbReference>
<organism evidence="2">
    <name type="scientific">freshwater metagenome</name>
    <dbReference type="NCBI Taxonomy" id="449393"/>
    <lineage>
        <taxon>unclassified sequences</taxon>
        <taxon>metagenomes</taxon>
        <taxon>ecological metagenomes</taxon>
    </lineage>
</organism>
<feature type="compositionally biased region" description="Basic and acidic residues" evidence="1">
    <location>
        <begin position="1"/>
        <end position="10"/>
    </location>
</feature>
<evidence type="ECO:0000256" key="1">
    <source>
        <dbReference type="SAM" id="MobiDB-lite"/>
    </source>
</evidence>
<feature type="region of interest" description="Disordered" evidence="1">
    <location>
        <begin position="1"/>
        <end position="131"/>
    </location>
</feature>
<name>A0A6J7IKJ4_9ZZZZ</name>
<accession>A0A6J7IKJ4</accession>
<gene>
    <name evidence="2" type="ORF">UFOPK3543_02647</name>
</gene>
<dbReference type="AntiFam" id="ANF00118">
    <property type="entry name" value="Shadow ORF (opposite ucp12)"/>
</dbReference>
<feature type="compositionally biased region" description="Basic and acidic residues" evidence="1">
    <location>
        <begin position="70"/>
        <end position="89"/>
    </location>
</feature>
<protein>
    <submittedName>
        <fullName evidence="2">Unannotated protein</fullName>
    </submittedName>
</protein>
<sequence>MELVEHDARDTVQAGVGLEHAGEDAIGDDLDPRRAADLGVTAHAPPDGVAHAFAEERRESRRRSACGDSTRLDHDDLAGAPRLFDEHQGNDGGLAGAWLGDQNRSGPLDERGDERTESTLDREVGGSHLRI</sequence>
<feature type="compositionally biased region" description="Basic and acidic residues" evidence="1">
    <location>
        <begin position="107"/>
        <end position="125"/>
    </location>
</feature>
<dbReference type="AlphaFoldDB" id="A0A6J7IKJ4"/>
<proteinExistence type="predicted"/>